<dbReference type="PANTHER" id="PTHR19211:SF14">
    <property type="entry name" value="ATP-BINDING CASSETTE SUB-FAMILY F MEMBER 1"/>
    <property type="match status" value="1"/>
</dbReference>
<evidence type="ECO:0000256" key="2">
    <source>
        <dbReference type="ARBA" id="ARBA00022741"/>
    </source>
</evidence>
<dbReference type="InterPro" id="IPR003439">
    <property type="entry name" value="ABC_transporter-like_ATP-bd"/>
</dbReference>
<dbReference type="FunFam" id="3.40.50.300:FF:000011">
    <property type="entry name" value="Putative ABC transporter ATP-binding component"/>
    <property type="match status" value="1"/>
</dbReference>
<keyword evidence="4" id="KW-0175">Coiled coil</keyword>
<name>A0A9W7AR48_9STRA</name>
<evidence type="ECO:0000256" key="4">
    <source>
        <dbReference type="SAM" id="Coils"/>
    </source>
</evidence>
<keyword evidence="2" id="KW-0547">Nucleotide-binding</keyword>
<dbReference type="GO" id="GO:0005524">
    <property type="term" value="F:ATP binding"/>
    <property type="evidence" value="ECO:0007669"/>
    <property type="project" value="UniProtKB-KW"/>
</dbReference>
<dbReference type="InterPro" id="IPR050611">
    <property type="entry name" value="ABCF"/>
</dbReference>
<gene>
    <name evidence="6" type="ORF">TrLO_g7027</name>
</gene>
<dbReference type="EMBL" id="BRXW01000660">
    <property type="protein sequence ID" value="GMH72864.1"/>
    <property type="molecule type" value="Genomic_DNA"/>
</dbReference>
<dbReference type="SUPFAM" id="SSF52540">
    <property type="entry name" value="P-loop containing nucleoside triphosphate hydrolases"/>
    <property type="match status" value="2"/>
</dbReference>
<protein>
    <recommendedName>
        <fullName evidence="5">ABC transporter domain-containing protein</fullName>
    </recommendedName>
</protein>
<evidence type="ECO:0000313" key="6">
    <source>
        <dbReference type="EMBL" id="GMH72864.1"/>
    </source>
</evidence>
<dbReference type="InterPro" id="IPR032781">
    <property type="entry name" value="ABC_tran_Xtn"/>
</dbReference>
<keyword evidence="1" id="KW-0677">Repeat</keyword>
<keyword evidence="3" id="KW-0067">ATP-binding</keyword>
<dbReference type="AlphaFoldDB" id="A0A9W7AR48"/>
<feature type="coiled-coil region" evidence="4">
    <location>
        <begin position="137"/>
        <end position="164"/>
    </location>
</feature>
<dbReference type="PANTHER" id="PTHR19211">
    <property type="entry name" value="ATP-BINDING TRANSPORT PROTEIN-RELATED"/>
    <property type="match status" value="1"/>
</dbReference>
<accession>A0A9W7AR48</accession>
<sequence length="753" mass="83671">MAAFIEQSVNSILSSVDEDTREYIISLITDGDADDIEDTKEAVNALIEGADEDNADELTSKLWTAIESNAANAPIKPAQEDVGEVTKLLSKKITIGDSDIVTAGSGILAQADDETQPRGFSVANFFANQIGIRSEAAVSEKKRRKMAQQKLREEQERREREIALEHQMSLAATGETLGSDDYSDEISDNAQDCHLVNFNLPNKKGSGLDLLSNVNLTLSKGRRYGLVGRNGCGKTTLMELISQRQVPGVPKNLSLLLVKQEIMGSDRTALETVIRSDTRREGLLNFIKKMEEEDDKAESLAKAYERLAVMEEESGPTEPRARKVLSGLGFKEEMMEKPTSQLSGGWRMRVSLACALFASPNLLLLDEPTNHLDLEAVLWLERYLNRDFKGTLLIVSHDRHFLNEVVTDVLHFHREQLVCYKGDINTFEETRDERRKNQIRLRDEQEAKRKHMQTYIDKHAEQGSNGPSAARQRKSRMKKMERIGMQQAKQGGGKYKISYEGAVEEVEEYVEDEEVALDFPDPGAFDSNMVELDRVKFGYEGAELLMKSVDLVIDNKSRVALLGRNGCGKSTLIKLIVGSLTPLSGSAKIDGRAKIEYLAQHQLEQLDPYGCPLDTMKDRYPGDGGIGHEQILRKYLAKFGLGGEVLPGQKIHTMSGGQKCRLCLALAMYREPHLLILDEPTNHLDLETTEALISAIKSFKGGVLLVSHDQHLLTSCCKDMYVVQGGEVEKLSGGGMDGAAFSKYKKDVIAGRR</sequence>
<evidence type="ECO:0000256" key="1">
    <source>
        <dbReference type="ARBA" id="ARBA00022737"/>
    </source>
</evidence>
<keyword evidence="7" id="KW-1185">Reference proteome</keyword>
<dbReference type="Gene3D" id="3.40.50.300">
    <property type="entry name" value="P-loop containing nucleotide triphosphate hydrolases"/>
    <property type="match status" value="2"/>
</dbReference>
<dbReference type="PROSITE" id="PS50893">
    <property type="entry name" value="ABC_TRANSPORTER_2"/>
    <property type="match status" value="2"/>
</dbReference>
<organism evidence="6 7">
    <name type="scientific">Triparma laevis f. longispina</name>
    <dbReference type="NCBI Taxonomy" id="1714387"/>
    <lineage>
        <taxon>Eukaryota</taxon>
        <taxon>Sar</taxon>
        <taxon>Stramenopiles</taxon>
        <taxon>Ochrophyta</taxon>
        <taxon>Bolidophyceae</taxon>
        <taxon>Parmales</taxon>
        <taxon>Triparmaceae</taxon>
        <taxon>Triparma</taxon>
    </lineage>
</organism>
<proteinExistence type="predicted"/>
<dbReference type="OrthoDB" id="2110130at2759"/>
<dbReference type="CDD" id="cd03221">
    <property type="entry name" value="ABCF_EF-3"/>
    <property type="match status" value="2"/>
</dbReference>
<dbReference type="PROSITE" id="PS00211">
    <property type="entry name" value="ABC_TRANSPORTER_1"/>
    <property type="match status" value="1"/>
</dbReference>
<feature type="domain" description="ABC transporter" evidence="5">
    <location>
        <begin position="195"/>
        <end position="439"/>
    </location>
</feature>
<dbReference type="InterPro" id="IPR027417">
    <property type="entry name" value="P-loop_NTPase"/>
</dbReference>
<reference evidence="7" key="1">
    <citation type="journal article" date="2023" name="Commun. Biol.">
        <title>Genome analysis of Parmales, the sister group of diatoms, reveals the evolutionary specialization of diatoms from phago-mixotrophs to photoautotrophs.</title>
        <authorList>
            <person name="Ban H."/>
            <person name="Sato S."/>
            <person name="Yoshikawa S."/>
            <person name="Yamada K."/>
            <person name="Nakamura Y."/>
            <person name="Ichinomiya M."/>
            <person name="Sato N."/>
            <person name="Blanc-Mathieu R."/>
            <person name="Endo H."/>
            <person name="Kuwata A."/>
            <person name="Ogata H."/>
        </authorList>
    </citation>
    <scope>NUCLEOTIDE SEQUENCE [LARGE SCALE GENOMIC DNA]</scope>
    <source>
        <strain evidence="7">NIES 3700</strain>
    </source>
</reference>
<evidence type="ECO:0000256" key="3">
    <source>
        <dbReference type="ARBA" id="ARBA00022840"/>
    </source>
</evidence>
<evidence type="ECO:0000313" key="7">
    <source>
        <dbReference type="Proteomes" id="UP001165122"/>
    </source>
</evidence>
<dbReference type="InterPro" id="IPR003593">
    <property type="entry name" value="AAA+_ATPase"/>
</dbReference>
<evidence type="ECO:0000259" key="5">
    <source>
        <dbReference type="PROSITE" id="PS50893"/>
    </source>
</evidence>
<dbReference type="Pfam" id="PF00005">
    <property type="entry name" value="ABC_tran"/>
    <property type="match status" value="2"/>
</dbReference>
<dbReference type="SMART" id="SM00382">
    <property type="entry name" value="AAA"/>
    <property type="match status" value="2"/>
</dbReference>
<comment type="caution">
    <text evidence="6">The sequence shown here is derived from an EMBL/GenBank/DDBJ whole genome shotgun (WGS) entry which is preliminary data.</text>
</comment>
<feature type="domain" description="ABC transporter" evidence="5">
    <location>
        <begin position="530"/>
        <end position="750"/>
    </location>
</feature>
<dbReference type="Pfam" id="PF12848">
    <property type="entry name" value="ABC_tran_Xtn"/>
    <property type="match status" value="1"/>
</dbReference>
<dbReference type="InterPro" id="IPR017871">
    <property type="entry name" value="ABC_transporter-like_CS"/>
</dbReference>
<dbReference type="GO" id="GO:0016887">
    <property type="term" value="F:ATP hydrolysis activity"/>
    <property type="evidence" value="ECO:0007669"/>
    <property type="project" value="InterPro"/>
</dbReference>
<dbReference type="Proteomes" id="UP001165122">
    <property type="component" value="Unassembled WGS sequence"/>
</dbReference>